<evidence type="ECO:0000256" key="2">
    <source>
        <dbReference type="ARBA" id="ARBA00022801"/>
    </source>
</evidence>
<comment type="similarity">
    <text evidence="1 8">Belongs to the glycosyl hydrolase 3 family.</text>
</comment>
<keyword evidence="11" id="KW-1185">Reference proteome</keyword>
<dbReference type="GO" id="GO:0008422">
    <property type="term" value="F:beta-glucosidase activity"/>
    <property type="evidence" value="ECO:0007669"/>
    <property type="project" value="UniProtKB-ARBA"/>
</dbReference>
<evidence type="ECO:0000256" key="8">
    <source>
        <dbReference type="RuleBase" id="RU361161"/>
    </source>
</evidence>
<dbReference type="InterPro" id="IPR017853">
    <property type="entry name" value="GH"/>
</dbReference>
<dbReference type="InterPro" id="IPR036962">
    <property type="entry name" value="Glyco_hydro_3_N_sf"/>
</dbReference>
<evidence type="ECO:0000256" key="7">
    <source>
        <dbReference type="ARBA" id="ARBA00032594"/>
    </source>
</evidence>
<dbReference type="PRINTS" id="PR00133">
    <property type="entry name" value="GLHYDRLASE3"/>
</dbReference>
<evidence type="ECO:0000256" key="3">
    <source>
        <dbReference type="ARBA" id="ARBA00023277"/>
    </source>
</evidence>
<dbReference type="FunFam" id="2.60.40.10:FF:000495">
    <property type="entry name" value="Periplasmic beta-glucosidase"/>
    <property type="match status" value="1"/>
</dbReference>
<dbReference type="PATRIC" id="fig|405446.3.peg.796"/>
<dbReference type="Gene3D" id="3.40.50.1700">
    <property type="entry name" value="Glycoside hydrolase family 3 C-terminal domain"/>
    <property type="match status" value="1"/>
</dbReference>
<evidence type="ECO:0000256" key="1">
    <source>
        <dbReference type="ARBA" id="ARBA00005336"/>
    </source>
</evidence>
<name>A0A0R0CTE8_9GAMM</name>
<keyword evidence="2 8" id="KW-0378">Hydrolase</keyword>
<dbReference type="InterPro" id="IPR002772">
    <property type="entry name" value="Glyco_hydro_3_C"/>
</dbReference>
<reference evidence="10 11" key="1">
    <citation type="submission" date="2015-05" db="EMBL/GenBank/DDBJ databases">
        <title>Genome sequencing and analysis of members of genus Stenotrophomonas.</title>
        <authorList>
            <person name="Patil P.P."/>
            <person name="Midha S."/>
            <person name="Patil P.B."/>
        </authorList>
    </citation>
    <scope>NUCLEOTIDE SEQUENCE [LARGE SCALE GENOMIC DNA]</scope>
    <source>
        <strain evidence="10 11">DSM 18941</strain>
    </source>
</reference>
<evidence type="ECO:0000259" key="9">
    <source>
        <dbReference type="SMART" id="SM01217"/>
    </source>
</evidence>
<dbReference type="InterPro" id="IPR050288">
    <property type="entry name" value="Cellulose_deg_GH3"/>
</dbReference>
<sequence>MVAGIMMALALTVPAQARELPKLGQAPLQQVVAALTLEEKISLVTGQGMSFPGLPDDMQAPVVGAIEDHVPGAAGATVAVPRLGIPSLVLADGPAGVRIEPTRKNAPGKTFHATAFPIGSALASSWDTALVREVGSAIADEAAAYDVDVMLTPALNIHRFPLGGRNFEYYSEDPLVAGETAAALVLGLQDRGVGASVKHFAVNNHEWNRNTINARVDERALREIYLKGFEIAMRKGQPWTVMSSYNKLNGTYTSESTWLLTDVLRKQWGYQGLVMTDWFGGKDAVAQMEAGNELLMPGTGNQRKLLRAAVADGKLDERVLDRNVTRVLELVLRSRAFKQAPHSDAPDLRGNAIISRHAASQGMVLLKNDGATLPLAAASRLAVLGDGSYEVITGGTGSGDVNKAYAIPLAQGLQNAGFSNAAGLGERYASYIAEQTPKRPTTAWYLPKARVPERAVDVAELAQLAQQQDMAVVTISRGSGEFVDRKPENDFQLSDVERALLVATSKAFHAQGKKLVVVLNIGGVMEMASWRDLADAILLAWQPGQEAGNAIADVLSGAVNPSGKLADTFAIQLADYPANDGFPGKVLLGPDPNDKSIFGQIARAAEVEYRDSIWVGYRHFDTRKVDVAYPFGFGLSYTDFGYSDLKVEGGEQGPVRASVKVTNTGKVAGREVAQVYVSAPSSLLPKPAQELRAFAKTTLLQPGQSQVLQFQIEGKDLASFNPELGRWVADKGRYSLRVGASSRDIRAQQSFDKAEASNYTP</sequence>
<accession>A0A0R0CTE8</accession>
<dbReference type="EMBL" id="LDJJ01000002">
    <property type="protein sequence ID" value="KRG72677.1"/>
    <property type="molecule type" value="Genomic_DNA"/>
</dbReference>
<evidence type="ECO:0000313" key="10">
    <source>
        <dbReference type="EMBL" id="KRG72677.1"/>
    </source>
</evidence>
<dbReference type="SUPFAM" id="SSF52279">
    <property type="entry name" value="Beta-D-glucan exohydrolase, C-terminal domain"/>
    <property type="match status" value="1"/>
</dbReference>
<dbReference type="SMART" id="SM01217">
    <property type="entry name" value="Fn3_like"/>
    <property type="match status" value="1"/>
</dbReference>
<dbReference type="InterPro" id="IPR026891">
    <property type="entry name" value="Fn3-like"/>
</dbReference>
<evidence type="ECO:0000256" key="6">
    <source>
        <dbReference type="ARBA" id="ARBA00032194"/>
    </source>
</evidence>
<dbReference type="Pfam" id="PF14310">
    <property type="entry name" value="Fn3-like"/>
    <property type="match status" value="1"/>
</dbReference>
<dbReference type="AlphaFoldDB" id="A0A0R0CTE8"/>
<dbReference type="Pfam" id="PF01915">
    <property type="entry name" value="Glyco_hydro_3_C"/>
    <property type="match status" value="1"/>
</dbReference>
<dbReference type="InterPro" id="IPR001764">
    <property type="entry name" value="Glyco_hydro_3_N"/>
</dbReference>
<keyword evidence="4 8" id="KW-0326">Glycosidase</keyword>
<dbReference type="PANTHER" id="PTHR42715:SF10">
    <property type="entry name" value="BETA-GLUCOSIDASE"/>
    <property type="match status" value="1"/>
</dbReference>
<proteinExistence type="inferred from homology"/>
<dbReference type="GO" id="GO:0005975">
    <property type="term" value="P:carbohydrate metabolic process"/>
    <property type="evidence" value="ECO:0007669"/>
    <property type="project" value="InterPro"/>
</dbReference>
<evidence type="ECO:0000256" key="5">
    <source>
        <dbReference type="ARBA" id="ARBA00031448"/>
    </source>
</evidence>
<organism evidence="10 11">
    <name type="scientific">Stenotrophomonas terrae</name>
    <dbReference type="NCBI Taxonomy" id="405446"/>
    <lineage>
        <taxon>Bacteria</taxon>
        <taxon>Pseudomonadati</taxon>
        <taxon>Pseudomonadota</taxon>
        <taxon>Gammaproteobacteria</taxon>
        <taxon>Lysobacterales</taxon>
        <taxon>Lysobacteraceae</taxon>
        <taxon>Stenotrophomonas</taxon>
    </lineage>
</organism>
<dbReference type="Gene3D" id="3.20.20.300">
    <property type="entry name" value="Glycoside hydrolase, family 3, N-terminal domain"/>
    <property type="match status" value="1"/>
</dbReference>
<comment type="caution">
    <text evidence="10">The sequence shown here is derived from an EMBL/GenBank/DDBJ whole genome shotgun (WGS) entry which is preliminary data.</text>
</comment>
<evidence type="ECO:0000313" key="11">
    <source>
        <dbReference type="Proteomes" id="UP000051863"/>
    </source>
</evidence>
<gene>
    <name evidence="10" type="ORF">ABB27_00470</name>
</gene>
<dbReference type="InterPro" id="IPR036881">
    <property type="entry name" value="Glyco_hydro_3_C_sf"/>
</dbReference>
<dbReference type="SUPFAM" id="SSF51445">
    <property type="entry name" value="(Trans)glycosidases"/>
    <property type="match status" value="1"/>
</dbReference>
<protein>
    <recommendedName>
        <fullName evidence="7">Beta-D-glucoside glucohydrolase</fullName>
    </recommendedName>
    <alternativeName>
        <fullName evidence="5">Cellobiase</fullName>
    </alternativeName>
    <alternativeName>
        <fullName evidence="6">Gentiobiase</fullName>
    </alternativeName>
</protein>
<dbReference type="Gene3D" id="2.60.40.10">
    <property type="entry name" value="Immunoglobulins"/>
    <property type="match status" value="1"/>
</dbReference>
<feature type="domain" description="Fibronectin type III-like" evidence="9">
    <location>
        <begin position="671"/>
        <end position="742"/>
    </location>
</feature>
<dbReference type="InterPro" id="IPR019800">
    <property type="entry name" value="Glyco_hydro_3_AS"/>
</dbReference>
<evidence type="ECO:0000256" key="4">
    <source>
        <dbReference type="ARBA" id="ARBA00023295"/>
    </source>
</evidence>
<dbReference type="Proteomes" id="UP000051863">
    <property type="component" value="Unassembled WGS sequence"/>
</dbReference>
<dbReference type="PROSITE" id="PS00775">
    <property type="entry name" value="GLYCOSYL_HYDROL_F3"/>
    <property type="match status" value="1"/>
</dbReference>
<dbReference type="Pfam" id="PF00933">
    <property type="entry name" value="Glyco_hydro_3"/>
    <property type="match status" value="1"/>
</dbReference>
<dbReference type="PANTHER" id="PTHR42715">
    <property type="entry name" value="BETA-GLUCOSIDASE"/>
    <property type="match status" value="1"/>
</dbReference>
<dbReference type="InterPro" id="IPR013783">
    <property type="entry name" value="Ig-like_fold"/>
</dbReference>
<keyword evidence="3" id="KW-0119">Carbohydrate metabolism</keyword>